<evidence type="ECO:0000256" key="2">
    <source>
        <dbReference type="ARBA" id="ARBA00022824"/>
    </source>
</evidence>
<dbReference type="EMBL" id="KN824284">
    <property type="protein sequence ID" value="KIM30703.1"/>
    <property type="molecule type" value="Genomic_DNA"/>
</dbReference>
<reference evidence="7 8" key="1">
    <citation type="submission" date="2014-04" db="EMBL/GenBank/DDBJ databases">
        <authorList>
            <consortium name="DOE Joint Genome Institute"/>
            <person name="Kuo A."/>
            <person name="Zuccaro A."/>
            <person name="Kohler A."/>
            <person name="Nagy L.G."/>
            <person name="Floudas D."/>
            <person name="Copeland A."/>
            <person name="Barry K.W."/>
            <person name="Cichocki N."/>
            <person name="Veneault-Fourrey C."/>
            <person name="LaButti K."/>
            <person name="Lindquist E.A."/>
            <person name="Lipzen A."/>
            <person name="Lundell T."/>
            <person name="Morin E."/>
            <person name="Murat C."/>
            <person name="Sun H."/>
            <person name="Tunlid A."/>
            <person name="Henrissat B."/>
            <person name="Grigoriev I.V."/>
            <person name="Hibbett D.S."/>
            <person name="Martin F."/>
            <person name="Nordberg H.P."/>
            <person name="Cantor M.N."/>
            <person name="Hua S.X."/>
        </authorList>
    </citation>
    <scope>NUCLEOTIDE SEQUENCE [LARGE SCALE GENOMIC DNA]</scope>
    <source>
        <strain evidence="7 8">MAFF 305830</strain>
    </source>
</reference>
<comment type="similarity">
    <text evidence="5">Belongs to the TRAPP small subunits family. BET5 subfamily.</text>
</comment>
<dbReference type="PANTHER" id="PTHR23249:SF16">
    <property type="entry name" value="TRAFFICKING PROTEIN PARTICLE COMPLEX SUBUNIT 1"/>
    <property type="match status" value="1"/>
</dbReference>
<keyword evidence="8" id="KW-1185">Reference proteome</keyword>
<dbReference type="CDD" id="cd14855">
    <property type="entry name" value="TRAPPC1_MUM2"/>
    <property type="match status" value="1"/>
</dbReference>
<dbReference type="GO" id="GO:0005794">
    <property type="term" value="C:Golgi apparatus"/>
    <property type="evidence" value="ECO:0007669"/>
    <property type="project" value="UniProtKB-SubCell"/>
</dbReference>
<dbReference type="Gene3D" id="3.30.450.70">
    <property type="match status" value="1"/>
</dbReference>
<dbReference type="Proteomes" id="UP000054097">
    <property type="component" value="Unassembled WGS sequence"/>
</dbReference>
<comment type="subunit">
    <text evidence="6">Part of the multisubunit transport protein particle (TRAPP) complex.</text>
</comment>
<evidence type="ECO:0000313" key="8">
    <source>
        <dbReference type="Proteomes" id="UP000054097"/>
    </source>
</evidence>
<dbReference type="HOGENOM" id="CLU_053380_4_2_1"/>
<comment type="subcellular location">
    <subcellularLocation>
        <location evidence="6">Endoplasmic reticulum</location>
    </subcellularLocation>
    <subcellularLocation>
        <location evidence="6">Golgi apparatus</location>
        <location evidence="6">cis-Golgi network</location>
    </subcellularLocation>
</comment>
<keyword evidence="1 6" id="KW-0813">Transport</keyword>
<protein>
    <recommendedName>
        <fullName evidence="6">Trafficking protein particle complex subunit</fullName>
    </recommendedName>
</protein>
<reference evidence="8" key="2">
    <citation type="submission" date="2015-01" db="EMBL/GenBank/DDBJ databases">
        <title>Evolutionary Origins and Diversification of the Mycorrhizal Mutualists.</title>
        <authorList>
            <consortium name="DOE Joint Genome Institute"/>
            <consortium name="Mycorrhizal Genomics Consortium"/>
            <person name="Kohler A."/>
            <person name="Kuo A."/>
            <person name="Nagy L.G."/>
            <person name="Floudas D."/>
            <person name="Copeland A."/>
            <person name="Barry K.W."/>
            <person name="Cichocki N."/>
            <person name="Veneault-Fourrey C."/>
            <person name="LaButti K."/>
            <person name="Lindquist E.A."/>
            <person name="Lipzen A."/>
            <person name="Lundell T."/>
            <person name="Morin E."/>
            <person name="Murat C."/>
            <person name="Riley R."/>
            <person name="Ohm R."/>
            <person name="Sun H."/>
            <person name="Tunlid A."/>
            <person name="Henrissat B."/>
            <person name="Grigoriev I.V."/>
            <person name="Hibbett D.S."/>
            <person name="Martin F."/>
        </authorList>
    </citation>
    <scope>NUCLEOTIDE SEQUENCE [LARGE SCALE GENOMIC DNA]</scope>
    <source>
        <strain evidence="8">MAFF 305830</strain>
    </source>
</reference>
<name>A0A0C2WX67_SERVB</name>
<dbReference type="Pfam" id="PF04099">
    <property type="entry name" value="Sybindin"/>
    <property type="match status" value="1"/>
</dbReference>
<dbReference type="OrthoDB" id="3364529at2759"/>
<dbReference type="InterPro" id="IPR011012">
    <property type="entry name" value="Longin-like_dom_sf"/>
</dbReference>
<dbReference type="SMART" id="SM01399">
    <property type="entry name" value="Sybindin"/>
    <property type="match status" value="1"/>
</dbReference>
<evidence type="ECO:0000256" key="5">
    <source>
        <dbReference type="ARBA" id="ARBA00038167"/>
    </source>
</evidence>
<evidence type="ECO:0000313" key="7">
    <source>
        <dbReference type="EMBL" id="KIM30703.1"/>
    </source>
</evidence>
<dbReference type="SUPFAM" id="SSF64356">
    <property type="entry name" value="SNARE-like"/>
    <property type="match status" value="1"/>
</dbReference>
<dbReference type="STRING" id="933852.A0A0C2WX67"/>
<dbReference type="AlphaFoldDB" id="A0A0C2WX67"/>
<evidence type="ECO:0000256" key="6">
    <source>
        <dbReference type="RuleBase" id="RU366065"/>
    </source>
</evidence>
<keyword evidence="4 6" id="KW-0333">Golgi apparatus</keyword>
<evidence type="ECO:0000256" key="3">
    <source>
        <dbReference type="ARBA" id="ARBA00022892"/>
    </source>
</evidence>
<accession>A0A0C2WX67</accession>
<dbReference type="PANTHER" id="PTHR23249">
    <property type="entry name" value="TRAFFICKING PROTEIN PARTICLE COMPLEX SUBUNIT"/>
    <property type="match status" value="1"/>
</dbReference>
<evidence type="ECO:0000256" key="1">
    <source>
        <dbReference type="ARBA" id="ARBA00022448"/>
    </source>
</evidence>
<sequence length="214" mass="24124">MTIYSLYIFDRHCACIYYQDWHRAQRPKPAVAGNLLQGVARAVTQQPTTALSQVEFTSPRNTLNYSSGVVVAIGEPSPAAPPIPAKTPPVSTVPMSKLSFDEEAKLVYGVIFSLKNMVQKLSGRDESFVNYRTSGYKLHVFETLTGYKFVMLTDPVTDSMRFVLRQIYTGPFLEYVVRNPLIAMDSKERGVDNEHFRQATDRLLRSLSIFSKNS</sequence>
<dbReference type="GO" id="GO:0030008">
    <property type="term" value="C:TRAPP complex"/>
    <property type="evidence" value="ECO:0007669"/>
    <property type="project" value="UniProtKB-UniRule"/>
</dbReference>
<gene>
    <name evidence="7" type="ORF">M408DRAFT_22163</name>
</gene>
<keyword evidence="2 6" id="KW-0256">Endoplasmic reticulum</keyword>
<keyword evidence="3 6" id="KW-0931">ER-Golgi transport</keyword>
<organism evidence="7 8">
    <name type="scientific">Serendipita vermifera MAFF 305830</name>
    <dbReference type="NCBI Taxonomy" id="933852"/>
    <lineage>
        <taxon>Eukaryota</taxon>
        <taxon>Fungi</taxon>
        <taxon>Dikarya</taxon>
        <taxon>Basidiomycota</taxon>
        <taxon>Agaricomycotina</taxon>
        <taxon>Agaricomycetes</taxon>
        <taxon>Sebacinales</taxon>
        <taxon>Serendipitaceae</taxon>
        <taxon>Serendipita</taxon>
    </lineage>
</organism>
<proteinExistence type="inferred from homology"/>
<evidence type="ECO:0000256" key="4">
    <source>
        <dbReference type="ARBA" id="ARBA00023034"/>
    </source>
</evidence>
<dbReference type="GO" id="GO:0006888">
    <property type="term" value="P:endoplasmic reticulum to Golgi vesicle-mediated transport"/>
    <property type="evidence" value="ECO:0007669"/>
    <property type="project" value="UniProtKB-UniRule"/>
</dbReference>
<dbReference type="GO" id="GO:0005783">
    <property type="term" value="C:endoplasmic reticulum"/>
    <property type="evidence" value="ECO:0007669"/>
    <property type="project" value="UniProtKB-SubCell"/>
</dbReference>
<dbReference type="InterPro" id="IPR007233">
    <property type="entry name" value="TRAPPC"/>
</dbReference>